<evidence type="ECO:0000313" key="3">
    <source>
        <dbReference type="Proteomes" id="UP000005258"/>
    </source>
</evidence>
<feature type="compositionally biased region" description="Basic and acidic residues" evidence="1">
    <location>
        <begin position="206"/>
        <end position="219"/>
    </location>
</feature>
<proteinExistence type="predicted"/>
<reference evidence="2 3" key="1">
    <citation type="journal article" date="2012" name="J. Am. Chem. Soc.">
        <title>Bacterial biosynthesis and maturation of the didemnin anti-cancer agents.</title>
        <authorList>
            <person name="Xu Y."/>
            <person name="Kersten R.D."/>
            <person name="Nam S.J."/>
            <person name="Lu L."/>
            <person name="Al-Suwailem A.M."/>
            <person name="Zheng H."/>
            <person name="Fenical W."/>
            <person name="Dorrestein P.C."/>
            <person name="Moore B.S."/>
            <person name="Qian P.Y."/>
        </authorList>
    </citation>
    <scope>NUCLEOTIDE SEQUENCE [LARGE SCALE GENOMIC DNA]</scope>
    <source>
        <strain evidence="2 3">KA081020-065</strain>
    </source>
</reference>
<gene>
    <name evidence="2" type="ordered locus">TMO_c0482</name>
</gene>
<evidence type="ECO:0000313" key="2">
    <source>
        <dbReference type="EMBL" id="AFK57092.1"/>
    </source>
</evidence>
<dbReference type="KEGG" id="tmo:TMO_c0482"/>
<keyword evidence="2" id="KW-0614">Plasmid</keyword>
<dbReference type="HOGENOM" id="CLU_1194449_0_0_5"/>
<geneLocation type="plasmid" evidence="2 3">
    <name>pTM3</name>
</geneLocation>
<dbReference type="AlphaFoldDB" id="I3TWF4"/>
<dbReference type="EMBL" id="CP003239">
    <property type="protein sequence ID" value="AFK57092.1"/>
    <property type="molecule type" value="Genomic_DNA"/>
</dbReference>
<name>I3TWF4_TISMK</name>
<sequence length="232" mass="26372">MTGSEVERSVSLCLRAARLASENRWPQLRTVAHRHRVLRKARRLIVVGRTVGILLDDECRSKGSRASGAGKYRAAKYRAGARERASEDIAAGRGEAREDWPPWYPPENLLCHPDHPDEVVPLSRLSPMDWYRHPAELVMLHRYFLFNGWIYSGWRYVICSPLDHPGKIAIGYDTMAPVKDTRSEAGWWARCPLAAPASEAVPDQIRPSEQEEIRTRPDAQRISAGPVDRTWL</sequence>
<keyword evidence="3" id="KW-1185">Reference proteome</keyword>
<accession>I3TWF4</accession>
<evidence type="ECO:0000256" key="1">
    <source>
        <dbReference type="SAM" id="MobiDB-lite"/>
    </source>
</evidence>
<feature type="region of interest" description="Disordered" evidence="1">
    <location>
        <begin position="199"/>
        <end position="232"/>
    </location>
</feature>
<organism evidence="2 3">
    <name type="scientific">Tistrella mobilis (strain KA081020-065)</name>
    <dbReference type="NCBI Taxonomy" id="1110502"/>
    <lineage>
        <taxon>Bacteria</taxon>
        <taxon>Pseudomonadati</taxon>
        <taxon>Pseudomonadota</taxon>
        <taxon>Alphaproteobacteria</taxon>
        <taxon>Geminicoccales</taxon>
        <taxon>Geminicoccaceae</taxon>
        <taxon>Tistrella</taxon>
    </lineage>
</organism>
<protein>
    <submittedName>
        <fullName evidence="2">Uncharacterized protein</fullName>
    </submittedName>
</protein>
<dbReference type="Proteomes" id="UP000005258">
    <property type="component" value="Plasmid pTM3"/>
</dbReference>